<feature type="domain" description="RNA-binding S4" evidence="5">
    <location>
        <begin position="30"/>
        <end position="89"/>
    </location>
</feature>
<dbReference type="PANTHER" id="PTHR47683:SF2">
    <property type="entry name" value="RNA-BINDING S4 DOMAIN-CONTAINING PROTEIN"/>
    <property type="match status" value="1"/>
</dbReference>
<evidence type="ECO:0000256" key="1">
    <source>
        <dbReference type="ARBA" id="ARBA00008348"/>
    </source>
</evidence>
<dbReference type="SMART" id="SM00363">
    <property type="entry name" value="S4"/>
    <property type="match status" value="1"/>
</dbReference>
<dbReference type="EC" id="5.4.99.-" evidence="4"/>
<evidence type="ECO:0000256" key="2">
    <source>
        <dbReference type="ARBA" id="ARBA00023235"/>
    </source>
</evidence>
<evidence type="ECO:0000313" key="6">
    <source>
        <dbReference type="EMBL" id="PJE64847.1"/>
    </source>
</evidence>
<dbReference type="InterPro" id="IPR020103">
    <property type="entry name" value="PsdUridine_synth_cat_dom_sf"/>
</dbReference>
<sequence length="264" mass="30210">MVKTIPHFFIFAICVRTMYYCRYMKKETFTRINKYLADNNYCSRREADQLIKAGNVLINGKKAHLGDKVGSDDTVEVPKRSHMPRVYYAYYKPAGIVTVGAQEGEKEIADRARFPIPVFPLGRLDKDSEGLLIMTNDGRITEPLLHPSARHEKEYSVTVARPITHVFLVGMREGQRIGRVDKIPNYKTRPTKIRRTSKLSFDIVLTEGKNRQIRKMVGALGNNVLTLKRFRIINITLGNLKAGQWREIKGRALTEFLNALGIEQ</sequence>
<protein>
    <recommendedName>
        <fullName evidence="4">Pseudouridine synthase</fullName>
        <ecNumber evidence="4">5.4.99.-</ecNumber>
    </recommendedName>
</protein>
<dbReference type="InterPro" id="IPR050343">
    <property type="entry name" value="RsuA_PseudoU_synthase"/>
</dbReference>
<dbReference type="GO" id="GO:0003723">
    <property type="term" value="F:RNA binding"/>
    <property type="evidence" value="ECO:0007669"/>
    <property type="project" value="UniProtKB-KW"/>
</dbReference>
<dbReference type="GO" id="GO:0120159">
    <property type="term" value="F:rRNA pseudouridine synthase activity"/>
    <property type="evidence" value="ECO:0007669"/>
    <property type="project" value="UniProtKB-ARBA"/>
</dbReference>
<evidence type="ECO:0000313" key="7">
    <source>
        <dbReference type="Proteomes" id="UP000229098"/>
    </source>
</evidence>
<dbReference type="GO" id="GO:0000455">
    <property type="term" value="P:enzyme-directed rRNA pseudouridine synthesis"/>
    <property type="evidence" value="ECO:0007669"/>
    <property type="project" value="UniProtKB-ARBA"/>
</dbReference>
<dbReference type="InterPro" id="IPR018496">
    <property type="entry name" value="PsdUridine_synth_RsuA/RluB_CS"/>
</dbReference>
<evidence type="ECO:0000259" key="5">
    <source>
        <dbReference type="SMART" id="SM00363"/>
    </source>
</evidence>
<reference evidence="7" key="1">
    <citation type="submission" date="2017-09" db="EMBL/GenBank/DDBJ databases">
        <title>Depth-based differentiation of microbial function through sediment-hosted aquifers and enrichment of novel symbionts in the deep terrestrial subsurface.</title>
        <authorList>
            <person name="Probst A.J."/>
            <person name="Ladd B."/>
            <person name="Jarett J.K."/>
            <person name="Geller-Mcgrath D.E."/>
            <person name="Sieber C.M.K."/>
            <person name="Emerson J.B."/>
            <person name="Anantharaman K."/>
            <person name="Thomas B.C."/>
            <person name="Malmstrom R."/>
            <person name="Stieglmeier M."/>
            <person name="Klingl A."/>
            <person name="Woyke T."/>
            <person name="Ryan C.M."/>
            <person name="Banfield J.F."/>
        </authorList>
    </citation>
    <scope>NUCLEOTIDE SEQUENCE [LARGE SCALE GENOMIC DNA]</scope>
</reference>
<keyword evidence="2 4" id="KW-0413">Isomerase</keyword>
<comment type="caution">
    <text evidence="6">The sequence shown here is derived from an EMBL/GenBank/DDBJ whole genome shotgun (WGS) entry which is preliminary data.</text>
</comment>
<dbReference type="AlphaFoldDB" id="A0A2M8KY70"/>
<name>A0A2M8KY70_9BACT</name>
<dbReference type="EMBL" id="PFEF01000003">
    <property type="protein sequence ID" value="PJE64847.1"/>
    <property type="molecule type" value="Genomic_DNA"/>
</dbReference>
<dbReference type="InterPro" id="IPR036986">
    <property type="entry name" value="S4_RNA-bd_sf"/>
</dbReference>
<dbReference type="SUPFAM" id="SSF55120">
    <property type="entry name" value="Pseudouridine synthase"/>
    <property type="match status" value="1"/>
</dbReference>
<comment type="similarity">
    <text evidence="1 4">Belongs to the pseudouridine synthase RsuA family.</text>
</comment>
<evidence type="ECO:0000256" key="4">
    <source>
        <dbReference type="RuleBase" id="RU003887"/>
    </source>
</evidence>
<dbReference type="PANTHER" id="PTHR47683">
    <property type="entry name" value="PSEUDOURIDINE SYNTHASE FAMILY PROTEIN-RELATED"/>
    <property type="match status" value="1"/>
</dbReference>
<dbReference type="Gene3D" id="3.30.70.580">
    <property type="entry name" value="Pseudouridine synthase I, catalytic domain, N-terminal subdomain"/>
    <property type="match status" value="1"/>
</dbReference>
<evidence type="ECO:0000256" key="3">
    <source>
        <dbReference type="PROSITE-ProRule" id="PRU00182"/>
    </source>
</evidence>
<dbReference type="PROSITE" id="PS50889">
    <property type="entry name" value="S4"/>
    <property type="match status" value="1"/>
</dbReference>
<dbReference type="Pfam" id="PF00849">
    <property type="entry name" value="PseudoU_synth_2"/>
    <property type="match status" value="1"/>
</dbReference>
<gene>
    <name evidence="6" type="ORF">COU90_01115</name>
</gene>
<dbReference type="PROSITE" id="PS01149">
    <property type="entry name" value="PSI_RSU"/>
    <property type="match status" value="1"/>
</dbReference>
<dbReference type="NCBIfam" id="TIGR00093">
    <property type="entry name" value="pseudouridine synthase"/>
    <property type="match status" value="1"/>
</dbReference>
<dbReference type="Gene3D" id="3.30.70.1560">
    <property type="entry name" value="Alpha-L RNA-binding motif"/>
    <property type="match status" value="1"/>
</dbReference>
<dbReference type="InterPro" id="IPR000748">
    <property type="entry name" value="PsdUridine_synth_RsuA/RluB/E/F"/>
</dbReference>
<dbReference type="Pfam" id="PF01479">
    <property type="entry name" value="S4"/>
    <property type="match status" value="1"/>
</dbReference>
<dbReference type="Proteomes" id="UP000229098">
    <property type="component" value="Unassembled WGS sequence"/>
</dbReference>
<dbReference type="InterPro" id="IPR002942">
    <property type="entry name" value="S4_RNA-bd"/>
</dbReference>
<dbReference type="InterPro" id="IPR020094">
    <property type="entry name" value="TruA/RsuA/RluB/E/F_N"/>
</dbReference>
<proteinExistence type="inferred from homology"/>
<organism evidence="6 7">
    <name type="scientific">Candidatus Ryanbacteria bacterium CG10_big_fil_rev_8_21_14_0_10_43_42</name>
    <dbReference type="NCBI Taxonomy" id="1974864"/>
    <lineage>
        <taxon>Bacteria</taxon>
        <taxon>Candidatus Ryaniibacteriota</taxon>
    </lineage>
</organism>
<dbReference type="InterPro" id="IPR006145">
    <property type="entry name" value="PsdUridine_synth_RsuA/RluA"/>
</dbReference>
<dbReference type="CDD" id="cd00165">
    <property type="entry name" value="S4"/>
    <property type="match status" value="1"/>
</dbReference>
<keyword evidence="3" id="KW-0694">RNA-binding</keyword>
<accession>A0A2M8KY70</accession>
<dbReference type="SUPFAM" id="SSF55174">
    <property type="entry name" value="Alpha-L RNA-binding motif"/>
    <property type="match status" value="1"/>
</dbReference>
<dbReference type="InterPro" id="IPR042092">
    <property type="entry name" value="PsdUridine_s_RsuA/RluB/E/F_cat"/>
</dbReference>
<dbReference type="FunFam" id="3.10.290.10:FF:000003">
    <property type="entry name" value="Pseudouridine synthase"/>
    <property type="match status" value="1"/>
</dbReference>
<dbReference type="Gene3D" id="3.10.290.10">
    <property type="entry name" value="RNA-binding S4 domain"/>
    <property type="match status" value="1"/>
</dbReference>